<dbReference type="EMBL" id="FR823380">
    <property type="protein sequence ID" value="CBZ49744.1"/>
    <property type="molecule type" value="Genomic_DNA"/>
</dbReference>
<feature type="region of interest" description="Disordered" evidence="1">
    <location>
        <begin position="240"/>
        <end position="285"/>
    </location>
</feature>
<evidence type="ECO:0000313" key="2">
    <source>
        <dbReference type="EMBL" id="CBZ49744.1"/>
    </source>
</evidence>
<dbReference type="OMA" id="SEIMPRS"/>
<dbReference type="Proteomes" id="UP000007494">
    <property type="component" value="Chromosome Ia"/>
</dbReference>
<dbReference type="AlphaFoldDB" id="F0V7Q3"/>
<dbReference type="VEuPathDB" id="ToxoDB:NCLIV_002310"/>
<dbReference type="RefSeq" id="XP_003879779.1">
    <property type="nucleotide sequence ID" value="XM_003879730.1"/>
</dbReference>
<sequence>MVEGTPGGAVRAGLASFSRPSPVSLHFRQPPFGIRRGLLLLALLGIAQLFPVARWTEWGSEAPERTSCAGSSGLRPEEPRSFAAPHFVGVSAAHKAISEEAAAALGVQALNGILSQLGQLAKETTSAVRRSVHRSISEARQTDTFKSLKYAVRGGPVMPDGVMEADLAALGEGLTKYLARVDTVHPRERTTVLPHLLQKDAGLIHVMFKYAGLDGFEDVDVAFKRLKGFKRSFEELSKIPEGDRASSEDAEDEETDEAGDVDAGGKGGESPEADGKRAKRKNRARGVRAPSDAALLAEDALKLFEAELSAHLAFLTDVLSTSPEDAEILKRYTRRMLPRLKEAFKAAWHAASTTLQDKERSFHLRYLADYLREFGALDSHLGTLSEIMPRSQPPFNPENYYYGTPSIVPGE</sequence>
<organism evidence="2 4">
    <name type="scientific">Neospora caninum (strain Liverpool)</name>
    <dbReference type="NCBI Taxonomy" id="572307"/>
    <lineage>
        <taxon>Eukaryota</taxon>
        <taxon>Sar</taxon>
        <taxon>Alveolata</taxon>
        <taxon>Apicomplexa</taxon>
        <taxon>Conoidasida</taxon>
        <taxon>Coccidia</taxon>
        <taxon>Eucoccidiorida</taxon>
        <taxon>Eimeriorina</taxon>
        <taxon>Sarcocystidae</taxon>
        <taxon>Neospora</taxon>
    </lineage>
</organism>
<dbReference type="OrthoDB" id="330407at2759"/>
<name>F0V7Q3_NEOCL</name>
<dbReference type="eggNOG" id="ENOG502QYIQ">
    <property type="taxonomic scope" value="Eukaryota"/>
</dbReference>
<keyword evidence="4" id="KW-1185">Reference proteome</keyword>
<reference evidence="2" key="1">
    <citation type="submission" date="2011-02" db="EMBL/GenBank/DDBJ databases">
        <authorList>
            <person name="Aslett M."/>
        </authorList>
    </citation>
    <scope>NUCLEOTIDE SEQUENCE</scope>
    <source>
        <strain evidence="2">Liverpool</strain>
    </source>
</reference>
<gene>
    <name evidence="3" type="ORF">BN1204_002310</name>
    <name evidence="2" type="ORF">NCLIV_002310</name>
</gene>
<reference evidence="4" key="3">
    <citation type="journal article" date="2012" name="PLoS Pathog.">
        <title>Comparative genomics of the apicomplexan parasites Toxoplasma gondii and Neospora caninum: Coccidia differing in host range and transmission strategy.</title>
        <authorList>
            <person name="Reid A.J."/>
            <person name="Vermont S.J."/>
            <person name="Cotton J.A."/>
            <person name="Harris D."/>
            <person name="Hill-Cawthorne G.A."/>
            <person name="Konen-Waisman S."/>
            <person name="Latham S.M."/>
            <person name="Mourier T."/>
            <person name="Norton R."/>
            <person name="Quail M.A."/>
            <person name="Sanders M."/>
            <person name="Shanmugam D."/>
            <person name="Sohal A."/>
            <person name="Wasmuth J.D."/>
            <person name="Brunk B."/>
            <person name="Grigg M.E."/>
            <person name="Howard J.C."/>
            <person name="Parkinson J."/>
            <person name="Roos D.S."/>
            <person name="Trees A.J."/>
            <person name="Berriman M."/>
            <person name="Pain A."/>
            <person name="Wastling J.M."/>
        </authorList>
    </citation>
    <scope>NUCLEOTIDE SEQUENCE [LARGE SCALE GENOMIC DNA]</scope>
    <source>
        <strain evidence="4">Liverpool</strain>
    </source>
</reference>
<accession>F0V7Q3</accession>
<reference evidence="3" key="4">
    <citation type="journal article" date="2015" name="PLoS ONE">
        <title>Comprehensive Evaluation of Toxoplasma gondii VEG and Neospora caninum LIV Genomes with Tachyzoite Stage Transcriptome and Proteome Defines Novel Transcript Features.</title>
        <authorList>
            <person name="Ramaprasad A."/>
            <person name="Mourier T."/>
            <person name="Naeem R."/>
            <person name="Malas T.B."/>
            <person name="Moussa E."/>
            <person name="Panigrahi A."/>
            <person name="Vermont S.J."/>
            <person name="Otto T.D."/>
            <person name="Wastling J."/>
            <person name="Pain A."/>
        </authorList>
    </citation>
    <scope>NUCLEOTIDE SEQUENCE</scope>
    <source>
        <strain evidence="3">Liverpool</strain>
    </source>
</reference>
<feature type="compositionally biased region" description="Acidic residues" evidence="1">
    <location>
        <begin position="248"/>
        <end position="260"/>
    </location>
</feature>
<dbReference type="InParanoid" id="F0V7Q3"/>
<evidence type="ECO:0000313" key="4">
    <source>
        <dbReference type="Proteomes" id="UP000007494"/>
    </source>
</evidence>
<protein>
    <submittedName>
        <fullName evidence="2">Uncharacterized protein</fullName>
    </submittedName>
</protein>
<reference evidence="2" key="2">
    <citation type="submission" date="2011-03" db="EMBL/GenBank/DDBJ databases">
        <title>Comparative genomics and transcriptomics of Neospora caninum and Toxoplasma gondii.</title>
        <authorList>
            <person name="Reid A.J."/>
            <person name="Sohal A."/>
            <person name="Harris D."/>
            <person name="Quail M."/>
            <person name="Sanders M."/>
            <person name="Berriman M."/>
            <person name="Wastling J.M."/>
            <person name="Pain A."/>
        </authorList>
    </citation>
    <scope>NUCLEOTIDE SEQUENCE</scope>
    <source>
        <strain evidence="2">Liverpool</strain>
    </source>
</reference>
<dbReference type="EMBL" id="LN714474">
    <property type="protein sequence ID" value="CEL64328.1"/>
    <property type="molecule type" value="Genomic_DNA"/>
</dbReference>
<evidence type="ECO:0000256" key="1">
    <source>
        <dbReference type="SAM" id="MobiDB-lite"/>
    </source>
</evidence>
<proteinExistence type="predicted"/>
<evidence type="ECO:0000313" key="3">
    <source>
        <dbReference type="EMBL" id="CEL64328.1"/>
    </source>
</evidence>
<dbReference type="GeneID" id="13440647"/>